<keyword evidence="5 7" id="KW-0472">Membrane</keyword>
<dbReference type="PANTHER" id="PTHR30213:SF0">
    <property type="entry name" value="UPF0761 MEMBRANE PROTEIN YIHY"/>
    <property type="match status" value="1"/>
</dbReference>
<keyword evidence="4 7" id="KW-1133">Transmembrane helix</keyword>
<evidence type="ECO:0000256" key="4">
    <source>
        <dbReference type="ARBA" id="ARBA00022989"/>
    </source>
</evidence>
<keyword evidence="9" id="KW-1185">Reference proteome</keyword>
<feature type="transmembrane region" description="Helical" evidence="7">
    <location>
        <begin position="142"/>
        <end position="166"/>
    </location>
</feature>
<evidence type="ECO:0000313" key="8">
    <source>
        <dbReference type="EMBL" id="RAK55420.1"/>
    </source>
</evidence>
<dbReference type="PANTHER" id="PTHR30213">
    <property type="entry name" value="INNER MEMBRANE PROTEIN YHJD"/>
    <property type="match status" value="1"/>
</dbReference>
<evidence type="ECO:0000256" key="1">
    <source>
        <dbReference type="ARBA" id="ARBA00004651"/>
    </source>
</evidence>
<dbReference type="Pfam" id="PF03631">
    <property type="entry name" value="Virul_fac_BrkB"/>
    <property type="match status" value="1"/>
</dbReference>
<evidence type="ECO:0000256" key="2">
    <source>
        <dbReference type="ARBA" id="ARBA00022475"/>
    </source>
</evidence>
<sequence length="353" mass="37381">MPRSVSKLVWQAAPIAMLAGAGVLALRGPEPGRGKARSGGAGRGRRASSPLQIPLKGWKDILIRTRKEFADDQVPMIAAGVSFYTLLALFPGLAAFVALYGLFADVAEAQHHLQVLSHILPGGALKFIGDQMIRMAAAQKGGLSLTFVVGLLTSIWSANGAVKALMTGLNIAYEEEEGRSFVRKTLISLAFTLGLLVFGTAAITVLGAGPAVESYVGHHAALVLNLISWPVLLVAMAAGIALLYRFGPSRDPVRFQWISWGSGVAVIAWLGVSALFSLYVGNFAHYDKTYGSLGAVVGFMMWNWLSNLIILAGAELNSEVEHQTTVDTTVGAPKPMGLRRAKMADTLGAAQKA</sequence>
<reference evidence="9" key="1">
    <citation type="submission" date="2018-05" db="EMBL/GenBank/DDBJ databases">
        <authorList>
            <person name="Li X."/>
        </authorList>
    </citation>
    <scope>NUCLEOTIDE SEQUENCE [LARGE SCALE GENOMIC DNA]</scope>
    <source>
        <strain evidence="9">LX32</strain>
    </source>
</reference>
<evidence type="ECO:0000256" key="6">
    <source>
        <dbReference type="SAM" id="MobiDB-lite"/>
    </source>
</evidence>
<dbReference type="OrthoDB" id="9781030at2"/>
<dbReference type="GO" id="GO:0005886">
    <property type="term" value="C:plasma membrane"/>
    <property type="evidence" value="ECO:0007669"/>
    <property type="project" value="UniProtKB-SubCell"/>
</dbReference>
<feature type="transmembrane region" description="Helical" evidence="7">
    <location>
        <begin position="220"/>
        <end position="245"/>
    </location>
</feature>
<organism evidence="8 9">
    <name type="scientific">Phenylobacterium soli</name>
    <dbReference type="NCBI Taxonomy" id="2170551"/>
    <lineage>
        <taxon>Bacteria</taxon>
        <taxon>Pseudomonadati</taxon>
        <taxon>Pseudomonadota</taxon>
        <taxon>Alphaproteobacteria</taxon>
        <taxon>Caulobacterales</taxon>
        <taxon>Caulobacteraceae</taxon>
        <taxon>Phenylobacterium</taxon>
    </lineage>
</organism>
<feature type="transmembrane region" description="Helical" evidence="7">
    <location>
        <begin position="257"/>
        <end position="281"/>
    </location>
</feature>
<evidence type="ECO:0000256" key="3">
    <source>
        <dbReference type="ARBA" id="ARBA00022692"/>
    </source>
</evidence>
<feature type="transmembrane region" description="Helical" evidence="7">
    <location>
        <begin position="186"/>
        <end position="208"/>
    </location>
</feature>
<dbReference type="RefSeq" id="WP_111529168.1">
    <property type="nucleotide sequence ID" value="NZ_JBHRSG010000003.1"/>
</dbReference>
<keyword evidence="2" id="KW-1003">Cell membrane</keyword>
<feature type="transmembrane region" description="Helical" evidence="7">
    <location>
        <begin position="293"/>
        <end position="314"/>
    </location>
</feature>
<dbReference type="InterPro" id="IPR017039">
    <property type="entry name" value="Virul_fac_BrkB"/>
</dbReference>
<evidence type="ECO:0000256" key="7">
    <source>
        <dbReference type="SAM" id="Phobius"/>
    </source>
</evidence>
<comment type="caution">
    <text evidence="8">The sequence shown here is derived from an EMBL/GenBank/DDBJ whole genome shotgun (WGS) entry which is preliminary data.</text>
</comment>
<evidence type="ECO:0000256" key="5">
    <source>
        <dbReference type="ARBA" id="ARBA00023136"/>
    </source>
</evidence>
<dbReference type="EMBL" id="QFYQ01000001">
    <property type="protein sequence ID" value="RAK55420.1"/>
    <property type="molecule type" value="Genomic_DNA"/>
</dbReference>
<feature type="region of interest" description="Disordered" evidence="6">
    <location>
        <begin position="29"/>
        <end position="49"/>
    </location>
</feature>
<protein>
    <submittedName>
        <fullName evidence="8">YihY/virulence factor BrkB family protein</fullName>
    </submittedName>
</protein>
<keyword evidence="3 7" id="KW-0812">Transmembrane</keyword>
<accession>A0A328AKR1</accession>
<dbReference type="Proteomes" id="UP000249254">
    <property type="component" value="Unassembled WGS sequence"/>
</dbReference>
<feature type="transmembrane region" description="Helical" evidence="7">
    <location>
        <begin position="81"/>
        <end position="103"/>
    </location>
</feature>
<gene>
    <name evidence="8" type="ORF">DJ017_13305</name>
</gene>
<comment type="subcellular location">
    <subcellularLocation>
        <location evidence="1">Cell membrane</location>
        <topology evidence="1">Multi-pass membrane protein</topology>
    </subcellularLocation>
</comment>
<proteinExistence type="predicted"/>
<name>A0A328AKR1_9CAUL</name>
<dbReference type="AlphaFoldDB" id="A0A328AKR1"/>
<dbReference type="NCBIfam" id="TIGR00765">
    <property type="entry name" value="yihY_not_rbn"/>
    <property type="match status" value="1"/>
</dbReference>
<evidence type="ECO:0000313" key="9">
    <source>
        <dbReference type="Proteomes" id="UP000249254"/>
    </source>
</evidence>